<evidence type="ECO:0000313" key="7">
    <source>
        <dbReference type="Proteomes" id="UP000636010"/>
    </source>
</evidence>
<dbReference type="Pfam" id="PF00535">
    <property type="entry name" value="Glycos_transf_2"/>
    <property type="match status" value="1"/>
</dbReference>
<proteinExistence type="inferred from homology"/>
<evidence type="ECO:0000256" key="2">
    <source>
        <dbReference type="ARBA" id="ARBA00022676"/>
    </source>
</evidence>
<dbReference type="PANTHER" id="PTHR43630:SF1">
    <property type="entry name" value="POLY-BETA-1,6-N-ACETYL-D-GLUCOSAMINE SYNTHASE"/>
    <property type="match status" value="1"/>
</dbReference>
<comment type="similarity">
    <text evidence="1">Belongs to the glycosyltransferase 2 family.</text>
</comment>
<keyword evidence="4" id="KW-0812">Transmembrane</keyword>
<name>A0ABQ1LXL8_9BACT</name>
<dbReference type="RefSeq" id="WP_188462101.1">
    <property type="nucleotide sequence ID" value="NZ_BAABHU010000004.1"/>
</dbReference>
<evidence type="ECO:0000256" key="3">
    <source>
        <dbReference type="ARBA" id="ARBA00022679"/>
    </source>
</evidence>
<dbReference type="GO" id="GO:0016740">
    <property type="term" value="F:transferase activity"/>
    <property type="evidence" value="ECO:0007669"/>
    <property type="project" value="UniProtKB-KW"/>
</dbReference>
<accession>A0ABQ1LXL8</accession>
<feature type="transmembrane region" description="Helical" evidence="4">
    <location>
        <begin position="301"/>
        <end position="322"/>
    </location>
</feature>
<feature type="transmembrane region" description="Helical" evidence="4">
    <location>
        <begin position="334"/>
        <end position="359"/>
    </location>
</feature>
<evidence type="ECO:0000256" key="1">
    <source>
        <dbReference type="ARBA" id="ARBA00006739"/>
    </source>
</evidence>
<keyword evidence="3 6" id="KW-0808">Transferase</keyword>
<feature type="transmembrane region" description="Helical" evidence="4">
    <location>
        <begin position="275"/>
        <end position="295"/>
    </location>
</feature>
<reference evidence="7" key="1">
    <citation type="journal article" date="2019" name="Int. J. Syst. Evol. Microbiol.">
        <title>The Global Catalogue of Microorganisms (GCM) 10K type strain sequencing project: providing services to taxonomists for standard genome sequencing and annotation.</title>
        <authorList>
            <consortium name="The Broad Institute Genomics Platform"/>
            <consortium name="The Broad Institute Genome Sequencing Center for Infectious Disease"/>
            <person name="Wu L."/>
            <person name="Ma J."/>
        </authorList>
    </citation>
    <scope>NUCLEOTIDE SEQUENCE [LARGE SCALE GENOMIC DNA]</scope>
    <source>
        <strain evidence="7">CGMCC 1.10832</strain>
    </source>
</reference>
<dbReference type="Proteomes" id="UP000636010">
    <property type="component" value="Unassembled WGS sequence"/>
</dbReference>
<feature type="domain" description="Glycosyltransferase 2-like" evidence="5">
    <location>
        <begin position="39"/>
        <end position="202"/>
    </location>
</feature>
<dbReference type="Gene3D" id="3.90.550.10">
    <property type="entry name" value="Spore Coat Polysaccharide Biosynthesis Protein SpsA, Chain A"/>
    <property type="match status" value="1"/>
</dbReference>
<protein>
    <submittedName>
        <fullName evidence="6">Glycosyl transferase</fullName>
    </submittedName>
</protein>
<evidence type="ECO:0000313" key="6">
    <source>
        <dbReference type="EMBL" id="GGC31392.1"/>
    </source>
</evidence>
<evidence type="ECO:0000256" key="4">
    <source>
        <dbReference type="SAM" id="Phobius"/>
    </source>
</evidence>
<keyword evidence="4" id="KW-0472">Membrane</keyword>
<dbReference type="SUPFAM" id="SSF53448">
    <property type="entry name" value="Nucleotide-diphospho-sugar transferases"/>
    <property type="match status" value="1"/>
</dbReference>
<comment type="caution">
    <text evidence="6">The sequence shown here is derived from an EMBL/GenBank/DDBJ whole genome shotgun (WGS) entry which is preliminary data.</text>
</comment>
<keyword evidence="2" id="KW-0328">Glycosyltransferase</keyword>
<keyword evidence="7" id="KW-1185">Reference proteome</keyword>
<organism evidence="6 7">
    <name type="scientific">Marivirga lumbricoides</name>
    <dbReference type="NCBI Taxonomy" id="1046115"/>
    <lineage>
        <taxon>Bacteria</taxon>
        <taxon>Pseudomonadati</taxon>
        <taxon>Bacteroidota</taxon>
        <taxon>Cytophagia</taxon>
        <taxon>Cytophagales</taxon>
        <taxon>Marivirgaceae</taxon>
        <taxon>Marivirga</taxon>
    </lineage>
</organism>
<dbReference type="InterPro" id="IPR001173">
    <property type="entry name" value="Glyco_trans_2-like"/>
</dbReference>
<evidence type="ECO:0000259" key="5">
    <source>
        <dbReference type="Pfam" id="PF00535"/>
    </source>
</evidence>
<sequence>MMFLNLLIILYAAVLGYFTLLWSRIISVSAAEKKLLGVSVVIPFRNEEHNLIPLINSLTKIDYPHHLLNFIFVNDHSQDASLKILNASLQSFPFRYKVISLSDNSEGKKSALIQGISYSDAELILTTDADCYLPANWVREMQASFHNQSIQLVSGSVVFKAKNFLSKVFQMEFAPLIGVGAISIQKGNATMANGANLAFRRNTFILLQPFEDNLHIPTGDDIFLLQKISSKYPQGVYFQKSAVVVTGAPTLREFVNQRIRWASKWKAASERKSKIPAIAVWSFHLLYLIALGTLFQAPQNVFLLLAVMAKAVAEYIFIHSILRDQQQTTGFLPFCFLQFFYSIYVVLFGLLANFATYQWKGRNYGKYDR</sequence>
<keyword evidence="4" id="KW-1133">Transmembrane helix</keyword>
<dbReference type="InterPro" id="IPR029044">
    <property type="entry name" value="Nucleotide-diphossugar_trans"/>
</dbReference>
<feature type="transmembrane region" description="Helical" evidence="4">
    <location>
        <begin position="6"/>
        <end position="26"/>
    </location>
</feature>
<gene>
    <name evidence="6" type="ORF">GCM10011506_16080</name>
</gene>
<dbReference type="PANTHER" id="PTHR43630">
    <property type="entry name" value="POLY-BETA-1,6-N-ACETYL-D-GLUCOSAMINE SYNTHASE"/>
    <property type="match status" value="1"/>
</dbReference>
<dbReference type="EMBL" id="BMEC01000004">
    <property type="protein sequence ID" value="GGC31392.1"/>
    <property type="molecule type" value="Genomic_DNA"/>
</dbReference>